<dbReference type="InterPro" id="IPR016181">
    <property type="entry name" value="Acyl_CoA_acyltransferase"/>
</dbReference>
<dbReference type="GO" id="GO:0016747">
    <property type="term" value="F:acyltransferase activity, transferring groups other than amino-acyl groups"/>
    <property type="evidence" value="ECO:0007669"/>
    <property type="project" value="InterPro"/>
</dbReference>
<evidence type="ECO:0000313" key="4">
    <source>
        <dbReference type="EMBL" id="PPC78941.1"/>
    </source>
</evidence>
<dbReference type="SUPFAM" id="SSF55729">
    <property type="entry name" value="Acyl-CoA N-acyltransferases (Nat)"/>
    <property type="match status" value="1"/>
</dbReference>
<evidence type="ECO:0000313" key="5">
    <source>
        <dbReference type="Proteomes" id="UP000238196"/>
    </source>
</evidence>
<evidence type="ECO:0000259" key="3">
    <source>
        <dbReference type="PROSITE" id="PS51186"/>
    </source>
</evidence>
<proteinExistence type="predicted"/>
<evidence type="ECO:0000256" key="2">
    <source>
        <dbReference type="ARBA" id="ARBA00023315"/>
    </source>
</evidence>
<dbReference type="Pfam" id="PF13673">
    <property type="entry name" value="Acetyltransf_10"/>
    <property type="match status" value="1"/>
</dbReference>
<feature type="domain" description="N-acetyltransferase" evidence="3">
    <location>
        <begin position="1"/>
        <end position="141"/>
    </location>
</feature>
<dbReference type="PROSITE" id="PS51186">
    <property type="entry name" value="GNAT"/>
    <property type="match status" value="1"/>
</dbReference>
<evidence type="ECO:0000256" key="1">
    <source>
        <dbReference type="ARBA" id="ARBA00022679"/>
    </source>
</evidence>
<dbReference type="EMBL" id="PRLP01000008">
    <property type="protein sequence ID" value="PPC78941.1"/>
    <property type="molecule type" value="Genomic_DNA"/>
</dbReference>
<dbReference type="AlphaFoldDB" id="A0A2S5KVQ6"/>
<dbReference type="Proteomes" id="UP000238196">
    <property type="component" value="Unassembled WGS sequence"/>
</dbReference>
<keyword evidence="1" id="KW-0808">Transferase</keyword>
<protein>
    <recommendedName>
        <fullName evidence="3">N-acetyltransferase domain-containing protein</fullName>
    </recommendedName>
</protein>
<organism evidence="4 5">
    <name type="scientific">Proteobacteria bacterium 228</name>
    <dbReference type="NCBI Taxonomy" id="2083153"/>
    <lineage>
        <taxon>Bacteria</taxon>
        <taxon>Pseudomonadati</taxon>
        <taxon>Pseudomonadota</taxon>
    </lineage>
</organism>
<gene>
    <name evidence="4" type="ORF">C4K68_02765</name>
</gene>
<dbReference type="PANTHER" id="PTHR43800">
    <property type="entry name" value="PEPTIDYL-LYSINE N-ACETYLTRANSFERASE YJAB"/>
    <property type="match status" value="1"/>
</dbReference>
<name>A0A2S5KVQ6_9PROT</name>
<dbReference type="OrthoDB" id="7205533at2"/>
<dbReference type="InterPro" id="IPR000182">
    <property type="entry name" value="GNAT_dom"/>
</dbReference>
<dbReference type="PANTHER" id="PTHR43800:SF1">
    <property type="entry name" value="PEPTIDYL-LYSINE N-ACETYLTRANSFERASE YJAB"/>
    <property type="match status" value="1"/>
</dbReference>
<dbReference type="CDD" id="cd04301">
    <property type="entry name" value="NAT_SF"/>
    <property type="match status" value="1"/>
</dbReference>
<reference evidence="4 5" key="1">
    <citation type="submission" date="2018-02" db="EMBL/GenBank/DDBJ databases">
        <title>novel marine gammaproteobacteria from coastal saline agro ecosystem.</title>
        <authorList>
            <person name="Krishnan R."/>
            <person name="Ramesh Kumar N."/>
        </authorList>
    </citation>
    <scope>NUCLEOTIDE SEQUENCE [LARGE SCALE GENOMIC DNA]</scope>
    <source>
        <strain evidence="4 5">228</strain>
    </source>
</reference>
<comment type="caution">
    <text evidence="4">The sequence shown here is derived from an EMBL/GenBank/DDBJ whole genome shotgun (WGS) entry which is preliminary data.</text>
</comment>
<dbReference type="Gene3D" id="3.40.630.30">
    <property type="match status" value="1"/>
</dbReference>
<keyword evidence="2" id="KW-0012">Acyltransferase</keyword>
<accession>A0A2S5KVQ6</accession>
<sequence length="159" mass="18753">MIRAYLASDRTAIEALWEDTANEISAYYHPAWRSYERLQQLDQVLEQGETWVYLHQMQVVGFISLVDTEIVCLCVQPELRGKGIGCTLLNYVRQFFPHLQAVIYESNRQGRHFYDRYGFVTQRRFTQNQDGQALLLMQYHPHTTFDTGFPSFELPMQLH</sequence>